<evidence type="ECO:0000313" key="11">
    <source>
        <dbReference type="Proteomes" id="UP000242857"/>
    </source>
</evidence>
<evidence type="ECO:0000256" key="6">
    <source>
        <dbReference type="ARBA" id="ARBA00022777"/>
    </source>
</evidence>
<evidence type="ECO:0000256" key="7">
    <source>
        <dbReference type="ARBA" id="ARBA00022989"/>
    </source>
</evidence>
<keyword evidence="11" id="KW-1185">Reference proteome</keyword>
<keyword evidence="8" id="KW-0472">Membrane</keyword>
<dbReference type="EMBL" id="FQUK01000005">
    <property type="protein sequence ID" value="SHE45708.1"/>
    <property type="molecule type" value="Genomic_DNA"/>
</dbReference>
<dbReference type="SMART" id="SM00388">
    <property type="entry name" value="HisKA"/>
    <property type="match status" value="1"/>
</dbReference>
<accession>A0A1M4TMP4</accession>
<dbReference type="PROSITE" id="PS50109">
    <property type="entry name" value="HIS_KIN"/>
    <property type="match status" value="1"/>
</dbReference>
<reference evidence="11" key="1">
    <citation type="submission" date="2016-11" db="EMBL/GenBank/DDBJ databases">
        <authorList>
            <person name="Varghese N."/>
            <person name="Submissions S."/>
        </authorList>
    </citation>
    <scope>NUCLEOTIDE SEQUENCE [LARGE SCALE GENOMIC DNA]</scope>
    <source>
        <strain evidence="11">DSM 14834</strain>
    </source>
</reference>
<dbReference type="Pfam" id="PF00512">
    <property type="entry name" value="HisKA"/>
    <property type="match status" value="1"/>
</dbReference>
<dbReference type="InterPro" id="IPR003661">
    <property type="entry name" value="HisK_dim/P_dom"/>
</dbReference>
<dbReference type="SMART" id="SM00387">
    <property type="entry name" value="HATPase_c"/>
    <property type="match status" value="1"/>
</dbReference>
<keyword evidence="4" id="KW-0808">Transferase</keyword>
<sequence>MTPASHPTWSLRQRLAWQLTLGAGAVLALLFVLLDVLIDREIYAHLDQTLALRGEVIAHTLQREHDDLPLSEYQEDSHTEFYTLYGADGRVQTTSPNSHGLTLPRPSPEMRLPRYYDAALPDGHPGRLLALPHQTPTDPAHPGILVVGTERTHWDAVERRVHGLLMGGIALALLAVILVCLWLVSRGFGYVEQVRRQLSTLDPDQPVQLPDDLPRELSPFVHTLQTGVERLRQAVQRERRFAHDMAHELRTPVSEIRASAESALEQVQDPAARAALVAVLEDGQRMQRSIESLLALARIESGLEQPAADPFDLCTLLRELLARGQARAGQRGLQLTATLPPEDWCRSDAGMLERLLSNLLDNALEYAPRNSRVHCHLWHGPNGPVVTLENPAPTLEPADLTWLGQRFWRKHDAATPRQHAGLGLALCRALADACAIPLAFTLEEGRLRVQLGPLPPL</sequence>
<dbReference type="Gene3D" id="1.10.287.130">
    <property type="match status" value="1"/>
</dbReference>
<keyword evidence="6 10" id="KW-0418">Kinase</keyword>
<dbReference type="InterPro" id="IPR036097">
    <property type="entry name" value="HisK_dim/P_sf"/>
</dbReference>
<dbReference type="AlphaFoldDB" id="A0A1M4TMP4"/>
<feature type="domain" description="Histidine kinase" evidence="9">
    <location>
        <begin position="244"/>
        <end position="450"/>
    </location>
</feature>
<dbReference type="PANTHER" id="PTHR45436">
    <property type="entry name" value="SENSOR HISTIDINE KINASE YKOH"/>
    <property type="match status" value="1"/>
</dbReference>
<dbReference type="Pfam" id="PF02518">
    <property type="entry name" value="HATPase_c"/>
    <property type="match status" value="1"/>
</dbReference>
<comment type="catalytic activity">
    <reaction evidence="1">
        <text>ATP + protein L-histidine = ADP + protein N-phospho-L-histidine.</text>
        <dbReference type="EC" id="2.7.13.3"/>
    </reaction>
</comment>
<evidence type="ECO:0000256" key="3">
    <source>
        <dbReference type="ARBA" id="ARBA00022553"/>
    </source>
</evidence>
<feature type="transmembrane region" description="Helical" evidence="8">
    <location>
        <begin position="161"/>
        <end position="184"/>
    </location>
</feature>
<dbReference type="InterPro" id="IPR005467">
    <property type="entry name" value="His_kinase_dom"/>
</dbReference>
<feature type="transmembrane region" description="Helical" evidence="8">
    <location>
        <begin position="15"/>
        <end position="38"/>
    </location>
</feature>
<dbReference type="Gene3D" id="3.30.565.10">
    <property type="entry name" value="Histidine kinase-like ATPase, C-terminal domain"/>
    <property type="match status" value="1"/>
</dbReference>
<evidence type="ECO:0000256" key="2">
    <source>
        <dbReference type="ARBA" id="ARBA00012438"/>
    </source>
</evidence>
<evidence type="ECO:0000256" key="4">
    <source>
        <dbReference type="ARBA" id="ARBA00022679"/>
    </source>
</evidence>
<gene>
    <name evidence="10" type="ORF">SAMN02745204_00478</name>
</gene>
<keyword evidence="5 8" id="KW-0812">Transmembrane</keyword>
<keyword evidence="3" id="KW-0597">Phosphoprotein</keyword>
<dbReference type="PANTHER" id="PTHR45436:SF5">
    <property type="entry name" value="SENSOR HISTIDINE KINASE TRCS"/>
    <property type="match status" value="1"/>
</dbReference>
<dbReference type="EC" id="2.7.13.3" evidence="2"/>
<dbReference type="RefSeq" id="WP_072755032.1">
    <property type="nucleotide sequence ID" value="NZ_FQUK01000005.1"/>
</dbReference>
<organism evidence="10 11">
    <name type="scientific">Thermomonas hydrothermalis</name>
    <dbReference type="NCBI Taxonomy" id="213588"/>
    <lineage>
        <taxon>Bacteria</taxon>
        <taxon>Pseudomonadati</taxon>
        <taxon>Pseudomonadota</taxon>
        <taxon>Gammaproteobacteria</taxon>
        <taxon>Lysobacterales</taxon>
        <taxon>Lysobacteraceae</taxon>
        <taxon>Thermomonas</taxon>
    </lineage>
</organism>
<dbReference type="Proteomes" id="UP000242857">
    <property type="component" value="Unassembled WGS sequence"/>
</dbReference>
<dbReference type="GO" id="GO:0000155">
    <property type="term" value="F:phosphorelay sensor kinase activity"/>
    <property type="evidence" value="ECO:0007669"/>
    <property type="project" value="InterPro"/>
</dbReference>
<evidence type="ECO:0000256" key="8">
    <source>
        <dbReference type="SAM" id="Phobius"/>
    </source>
</evidence>
<evidence type="ECO:0000256" key="1">
    <source>
        <dbReference type="ARBA" id="ARBA00000085"/>
    </source>
</evidence>
<dbReference type="STRING" id="213588.SAMN02745204_00478"/>
<evidence type="ECO:0000259" key="9">
    <source>
        <dbReference type="PROSITE" id="PS50109"/>
    </source>
</evidence>
<evidence type="ECO:0000256" key="5">
    <source>
        <dbReference type="ARBA" id="ARBA00022692"/>
    </source>
</evidence>
<keyword evidence="7 8" id="KW-1133">Transmembrane helix</keyword>
<name>A0A1M4TMP4_9GAMM</name>
<dbReference type="InterPro" id="IPR050428">
    <property type="entry name" value="TCS_sensor_his_kinase"/>
</dbReference>
<dbReference type="OrthoDB" id="9809766at2"/>
<proteinExistence type="predicted"/>
<dbReference type="SUPFAM" id="SSF55874">
    <property type="entry name" value="ATPase domain of HSP90 chaperone/DNA topoisomerase II/histidine kinase"/>
    <property type="match status" value="1"/>
</dbReference>
<protein>
    <recommendedName>
        <fullName evidence="2">histidine kinase</fullName>
        <ecNumber evidence="2">2.7.13.3</ecNumber>
    </recommendedName>
</protein>
<evidence type="ECO:0000313" key="10">
    <source>
        <dbReference type="EMBL" id="SHE45708.1"/>
    </source>
</evidence>
<dbReference type="CDD" id="cd00082">
    <property type="entry name" value="HisKA"/>
    <property type="match status" value="1"/>
</dbReference>
<dbReference type="InterPro" id="IPR003594">
    <property type="entry name" value="HATPase_dom"/>
</dbReference>
<dbReference type="SUPFAM" id="SSF47384">
    <property type="entry name" value="Homodimeric domain of signal transducing histidine kinase"/>
    <property type="match status" value="1"/>
</dbReference>
<dbReference type="InterPro" id="IPR036890">
    <property type="entry name" value="HATPase_C_sf"/>
</dbReference>